<evidence type="ECO:0000313" key="1">
    <source>
        <dbReference type="EMBL" id="KAF9608878.1"/>
    </source>
</evidence>
<dbReference type="PANTHER" id="PTHR38222">
    <property type="entry name" value="TFIIS N-TERMINAL DOMAIN-CONTAINING PROTEIN"/>
    <property type="match status" value="1"/>
</dbReference>
<accession>A0A835I4A4</accession>
<protein>
    <submittedName>
        <fullName evidence="1">Uncharacterized protein</fullName>
    </submittedName>
</protein>
<name>A0A835I4A4_9MAGN</name>
<reference evidence="1 2" key="1">
    <citation type="submission" date="2020-10" db="EMBL/GenBank/DDBJ databases">
        <title>The Coptis chinensis genome and diversification of protoberbering-type alkaloids.</title>
        <authorList>
            <person name="Wang B."/>
            <person name="Shu S."/>
            <person name="Song C."/>
            <person name="Liu Y."/>
        </authorList>
    </citation>
    <scope>NUCLEOTIDE SEQUENCE [LARGE SCALE GENOMIC DNA]</scope>
    <source>
        <strain evidence="1">HL-2020</strain>
        <tissue evidence="1">Leaf</tissue>
    </source>
</reference>
<dbReference type="EMBL" id="JADFTS010000004">
    <property type="protein sequence ID" value="KAF9608878.1"/>
    <property type="molecule type" value="Genomic_DNA"/>
</dbReference>
<proteinExistence type="predicted"/>
<comment type="caution">
    <text evidence="1">The sequence shown here is derived from an EMBL/GenBank/DDBJ whole genome shotgun (WGS) entry which is preliminary data.</text>
</comment>
<dbReference type="Proteomes" id="UP000631114">
    <property type="component" value="Unassembled WGS sequence"/>
</dbReference>
<dbReference type="PANTHER" id="PTHR38222:SF1">
    <property type="entry name" value="TFIIS N-TERMINAL DOMAIN-CONTAINING PROTEIN"/>
    <property type="match status" value="1"/>
</dbReference>
<gene>
    <name evidence="1" type="ORF">IFM89_011916</name>
</gene>
<dbReference type="OrthoDB" id="607613at2759"/>
<sequence length="78" mass="8587">MSALVDIWTREFAKLRENGQSMFPIGSPKLAGAELKSKSSESTSSTPVLARLFQFESSTSEGTYSEDTILMIMECFSP</sequence>
<dbReference type="AlphaFoldDB" id="A0A835I4A4"/>
<organism evidence="1 2">
    <name type="scientific">Coptis chinensis</name>
    <dbReference type="NCBI Taxonomy" id="261450"/>
    <lineage>
        <taxon>Eukaryota</taxon>
        <taxon>Viridiplantae</taxon>
        <taxon>Streptophyta</taxon>
        <taxon>Embryophyta</taxon>
        <taxon>Tracheophyta</taxon>
        <taxon>Spermatophyta</taxon>
        <taxon>Magnoliopsida</taxon>
        <taxon>Ranunculales</taxon>
        <taxon>Ranunculaceae</taxon>
        <taxon>Coptidoideae</taxon>
        <taxon>Coptis</taxon>
    </lineage>
</organism>
<keyword evidence="2" id="KW-1185">Reference proteome</keyword>
<evidence type="ECO:0000313" key="2">
    <source>
        <dbReference type="Proteomes" id="UP000631114"/>
    </source>
</evidence>